<dbReference type="Pfam" id="PF14124">
    <property type="entry name" value="DUF4291"/>
    <property type="match status" value="1"/>
</dbReference>
<dbReference type="AlphaFoldDB" id="A0A2J6TH29"/>
<evidence type="ECO:0008006" key="3">
    <source>
        <dbReference type="Google" id="ProtNLM"/>
    </source>
</evidence>
<protein>
    <recommendedName>
        <fullName evidence="3">ATP-dependent RNA helicase DHX8</fullName>
    </recommendedName>
</protein>
<dbReference type="EMBL" id="KZ613783">
    <property type="protein sequence ID" value="PMD62342.1"/>
    <property type="molecule type" value="Genomic_DNA"/>
</dbReference>
<proteinExistence type="predicted"/>
<dbReference type="PANTHER" id="PTHR38567">
    <property type="entry name" value="DUF4291 DOMAIN-CONTAINING PROTEIN"/>
    <property type="match status" value="1"/>
</dbReference>
<dbReference type="OrthoDB" id="413653at2759"/>
<accession>A0A2J6TH29</accession>
<evidence type="ECO:0000313" key="1">
    <source>
        <dbReference type="EMBL" id="PMD62342.1"/>
    </source>
</evidence>
<dbReference type="InParanoid" id="A0A2J6TH29"/>
<keyword evidence="2" id="KW-1185">Reference proteome</keyword>
<dbReference type="STRING" id="1095630.A0A2J6TH29"/>
<dbReference type="GeneID" id="36582413"/>
<name>A0A2J6TH29_9HELO</name>
<organism evidence="1 2">
    <name type="scientific">Hyaloscypha bicolor E</name>
    <dbReference type="NCBI Taxonomy" id="1095630"/>
    <lineage>
        <taxon>Eukaryota</taxon>
        <taxon>Fungi</taxon>
        <taxon>Dikarya</taxon>
        <taxon>Ascomycota</taxon>
        <taxon>Pezizomycotina</taxon>
        <taxon>Leotiomycetes</taxon>
        <taxon>Helotiales</taxon>
        <taxon>Hyaloscyphaceae</taxon>
        <taxon>Hyaloscypha</taxon>
        <taxon>Hyaloscypha bicolor</taxon>
    </lineage>
</organism>
<dbReference type="PANTHER" id="PTHR38567:SF1">
    <property type="entry name" value="DUF4291 DOMAIN-CONTAINING PROTEIN"/>
    <property type="match status" value="1"/>
</dbReference>
<dbReference type="InterPro" id="IPR025633">
    <property type="entry name" value="DUF4291"/>
</dbReference>
<gene>
    <name evidence="1" type="ORF">K444DRAFT_524101</name>
</gene>
<evidence type="ECO:0000313" key="2">
    <source>
        <dbReference type="Proteomes" id="UP000235371"/>
    </source>
</evidence>
<sequence>MAASSEPKPSIPYRQIRALYDDETITVYQAYCPSIALSAVEHQKLNASPDFKLGRMTWIKPSWCWMMYRSGYAKKKNQEHILALKMKHSDFLKVLKGAVVCHGQTLSAEDRKKDVRVQWDPERGPALGMLPYRSIQIGISGAMAKWWIEEGIVGIEDVTEKAKGLWEDVIEPARAKGKRVEVEECVEKGLVPRETEYVVPEDVGGILGMQAETRRALEFATFEEARKRDMAVTNVAKTGMVLPEKEPPLLVGKSALAAPK</sequence>
<reference evidence="1 2" key="1">
    <citation type="submission" date="2016-04" db="EMBL/GenBank/DDBJ databases">
        <title>A degradative enzymes factory behind the ericoid mycorrhizal symbiosis.</title>
        <authorList>
            <consortium name="DOE Joint Genome Institute"/>
            <person name="Martino E."/>
            <person name="Morin E."/>
            <person name="Grelet G."/>
            <person name="Kuo A."/>
            <person name="Kohler A."/>
            <person name="Daghino S."/>
            <person name="Barry K."/>
            <person name="Choi C."/>
            <person name="Cichocki N."/>
            <person name="Clum A."/>
            <person name="Copeland A."/>
            <person name="Hainaut M."/>
            <person name="Haridas S."/>
            <person name="Labutti K."/>
            <person name="Lindquist E."/>
            <person name="Lipzen A."/>
            <person name="Khouja H.-R."/>
            <person name="Murat C."/>
            <person name="Ohm R."/>
            <person name="Olson A."/>
            <person name="Spatafora J."/>
            <person name="Veneault-Fourrey C."/>
            <person name="Henrissat B."/>
            <person name="Grigoriev I."/>
            <person name="Martin F."/>
            <person name="Perotto S."/>
        </authorList>
    </citation>
    <scope>NUCLEOTIDE SEQUENCE [LARGE SCALE GENOMIC DNA]</scope>
    <source>
        <strain evidence="1 2">E</strain>
    </source>
</reference>
<dbReference type="Proteomes" id="UP000235371">
    <property type="component" value="Unassembled WGS sequence"/>
</dbReference>
<dbReference type="RefSeq" id="XP_024739246.1">
    <property type="nucleotide sequence ID" value="XM_024874333.1"/>
</dbReference>